<dbReference type="AlphaFoldDB" id="A0A2C6MDK1"/>
<keyword evidence="4" id="KW-1185">Reference proteome</keyword>
<dbReference type="RefSeq" id="WP_099083192.1">
    <property type="nucleotide sequence ID" value="NZ_AWQQ01000055.1"/>
</dbReference>
<feature type="coiled-coil region" evidence="1">
    <location>
        <begin position="165"/>
        <end position="206"/>
    </location>
</feature>
<keyword evidence="2" id="KW-1133">Transmembrane helix</keyword>
<sequence length="256" mass="28919">MLFSVAGIMAIFFSTLVLGTINTLYFNGQMTQQMGVAATVGLQLGLTAGLFFFFLPVLKKQVQERNNLYQHVLDQLKQQVNSTQNSGLLLEKSQKQHSLTFEVLDRVNKELEQGNARVATKIDGLTELFTQSLANQESLKICLKEMCNVVQTFQDSLYTKIGSLMDEEQKSLTVFEQQVQGLLQNIDLLQRDNRALLNQLVQLEKGQAATYQELKELFTTTGSLLQEMSQASQQDLEVLMKIEKMAHNERKIFGSL</sequence>
<name>A0A2C6MDK1_9FIRM</name>
<keyword evidence="1" id="KW-0175">Coiled coil</keyword>
<evidence type="ECO:0000256" key="1">
    <source>
        <dbReference type="SAM" id="Coils"/>
    </source>
</evidence>
<reference evidence="3 4" key="1">
    <citation type="submission" date="2013-09" db="EMBL/GenBank/DDBJ databases">
        <title>Biodegradation of hydrocarbons in the deep terrestrial subsurface : characterization of a microbial consortium composed of two Desulfotomaculum species originating from a deep geological formation.</title>
        <authorList>
            <person name="Aullo T."/>
            <person name="Berlendis S."/>
            <person name="Lascourreges J.-F."/>
            <person name="Dessort D."/>
            <person name="Saint-Laurent S."/>
            <person name="Schraauwers B."/>
            <person name="Mas J."/>
            <person name="Magot M."/>
            <person name="Ranchou-Peyruse A."/>
        </authorList>
    </citation>
    <scope>NUCLEOTIDE SEQUENCE [LARGE SCALE GENOMIC DNA]</scope>
    <source>
        <strain evidence="3 4">Bs107</strain>
    </source>
</reference>
<gene>
    <name evidence="3" type="ORF">P378_11575</name>
</gene>
<protein>
    <submittedName>
        <fullName evidence="3">Uncharacterized protein</fullName>
    </submittedName>
</protein>
<evidence type="ECO:0000313" key="3">
    <source>
        <dbReference type="EMBL" id="PHJ38178.1"/>
    </source>
</evidence>
<feature type="transmembrane region" description="Helical" evidence="2">
    <location>
        <begin position="35"/>
        <end position="58"/>
    </location>
</feature>
<organism evidence="3 4">
    <name type="scientific">Desulforamulus profundi</name>
    <dbReference type="NCBI Taxonomy" id="1383067"/>
    <lineage>
        <taxon>Bacteria</taxon>
        <taxon>Bacillati</taxon>
        <taxon>Bacillota</taxon>
        <taxon>Clostridia</taxon>
        <taxon>Eubacteriales</taxon>
        <taxon>Peptococcaceae</taxon>
        <taxon>Desulforamulus</taxon>
    </lineage>
</organism>
<evidence type="ECO:0000313" key="4">
    <source>
        <dbReference type="Proteomes" id="UP000222564"/>
    </source>
</evidence>
<comment type="caution">
    <text evidence="3">The sequence shown here is derived from an EMBL/GenBank/DDBJ whole genome shotgun (WGS) entry which is preliminary data.</text>
</comment>
<keyword evidence="2" id="KW-0812">Transmembrane</keyword>
<proteinExistence type="predicted"/>
<dbReference type="EMBL" id="AWQQ01000055">
    <property type="protein sequence ID" value="PHJ38178.1"/>
    <property type="molecule type" value="Genomic_DNA"/>
</dbReference>
<keyword evidence="2" id="KW-0472">Membrane</keyword>
<accession>A0A2C6MDK1</accession>
<dbReference type="Proteomes" id="UP000222564">
    <property type="component" value="Unassembled WGS sequence"/>
</dbReference>
<evidence type="ECO:0000256" key="2">
    <source>
        <dbReference type="SAM" id="Phobius"/>
    </source>
</evidence>